<organism evidence="3 4">
    <name type="scientific">Streptomyces polygonati</name>
    <dbReference type="NCBI Taxonomy" id="1617087"/>
    <lineage>
        <taxon>Bacteria</taxon>
        <taxon>Bacillati</taxon>
        <taxon>Actinomycetota</taxon>
        <taxon>Actinomycetes</taxon>
        <taxon>Kitasatosporales</taxon>
        <taxon>Streptomycetaceae</taxon>
        <taxon>Streptomyces</taxon>
    </lineage>
</organism>
<dbReference type="EMBL" id="JBHSBB010000021">
    <property type="protein sequence ID" value="MFC4035177.1"/>
    <property type="molecule type" value="Genomic_DNA"/>
</dbReference>
<dbReference type="InterPro" id="IPR005523">
    <property type="entry name" value="DUF317_SPDY"/>
</dbReference>
<proteinExistence type="predicted"/>
<comment type="caution">
    <text evidence="3">The sequence shown here is derived from an EMBL/GenBank/DDBJ whole genome shotgun (WGS) entry which is preliminary data.</text>
</comment>
<name>A0ABV8HVY4_9ACTN</name>
<feature type="region of interest" description="Disordered" evidence="1">
    <location>
        <begin position="208"/>
        <end position="279"/>
    </location>
</feature>
<evidence type="ECO:0000259" key="2">
    <source>
        <dbReference type="Pfam" id="PF03771"/>
    </source>
</evidence>
<feature type="compositionally biased region" description="Low complexity" evidence="1">
    <location>
        <begin position="246"/>
        <end position="258"/>
    </location>
</feature>
<feature type="domain" description="DUF317" evidence="2">
    <location>
        <begin position="50"/>
        <end position="103"/>
    </location>
</feature>
<evidence type="ECO:0000313" key="3">
    <source>
        <dbReference type="EMBL" id="MFC4035177.1"/>
    </source>
</evidence>
<feature type="compositionally biased region" description="Basic and acidic residues" evidence="1">
    <location>
        <begin position="214"/>
        <end position="227"/>
    </location>
</feature>
<sequence>MSTQQPDDQPVLVSPAYLAGRGNPAAIGNALYAHRDWGWTSTEAGQIFVSPHHDVHVAYLPNSRDGGWRITRYHEPLGMPVWSASFSRNTPTEITSAFTDALVECLESDHPHPSHFGPDNEIALPADVLAERGWRTEHSDVDLSQHSPDGRAYFSQRDYDVDDYTELKGDGRAMWTMYARVDGVDGERWHADFTSCTPLYLLTETARAFSSTEPVERPRSGIPERKLPYVTTTPAPEPDPDRRQSAALARTPHTHPAAAAPPPGPATSDPVPPVPFRRR</sequence>
<gene>
    <name evidence="3" type="ORF">ACFO3J_27450</name>
</gene>
<dbReference type="Proteomes" id="UP001595765">
    <property type="component" value="Unassembled WGS sequence"/>
</dbReference>
<protein>
    <submittedName>
        <fullName evidence="3">DUF317 domain-containing protein</fullName>
    </submittedName>
</protein>
<feature type="domain" description="DUF317" evidence="2">
    <location>
        <begin position="146"/>
        <end position="215"/>
    </location>
</feature>
<keyword evidence="4" id="KW-1185">Reference proteome</keyword>
<evidence type="ECO:0000256" key="1">
    <source>
        <dbReference type="SAM" id="MobiDB-lite"/>
    </source>
</evidence>
<dbReference type="Pfam" id="PF03771">
    <property type="entry name" value="SPDY"/>
    <property type="match status" value="2"/>
</dbReference>
<dbReference type="RefSeq" id="WP_386434679.1">
    <property type="nucleotide sequence ID" value="NZ_JBHSBB010000021.1"/>
</dbReference>
<accession>A0ABV8HVY4</accession>
<reference evidence="4" key="1">
    <citation type="journal article" date="2019" name="Int. J. Syst. Evol. Microbiol.">
        <title>The Global Catalogue of Microorganisms (GCM) 10K type strain sequencing project: providing services to taxonomists for standard genome sequencing and annotation.</title>
        <authorList>
            <consortium name="The Broad Institute Genomics Platform"/>
            <consortium name="The Broad Institute Genome Sequencing Center for Infectious Disease"/>
            <person name="Wu L."/>
            <person name="Ma J."/>
        </authorList>
    </citation>
    <scope>NUCLEOTIDE SEQUENCE [LARGE SCALE GENOMIC DNA]</scope>
    <source>
        <strain evidence="4">CGMCC 4.7237</strain>
    </source>
</reference>
<feature type="compositionally biased region" description="Pro residues" evidence="1">
    <location>
        <begin position="259"/>
        <end position="279"/>
    </location>
</feature>
<evidence type="ECO:0000313" key="4">
    <source>
        <dbReference type="Proteomes" id="UP001595765"/>
    </source>
</evidence>